<evidence type="ECO:0000256" key="1">
    <source>
        <dbReference type="SAM" id="MobiDB-lite"/>
    </source>
</evidence>
<dbReference type="Proteomes" id="UP000747110">
    <property type="component" value="Unassembled WGS sequence"/>
</dbReference>
<reference evidence="3" key="1">
    <citation type="journal article" date="2021" name="Proc. Natl. Acad. Sci. U.S.A.">
        <title>Three genomes in the algal genus Volvox reveal the fate of a haploid sex-determining region after a transition to homothallism.</title>
        <authorList>
            <person name="Yamamoto K."/>
            <person name="Hamaji T."/>
            <person name="Kawai-Toyooka H."/>
            <person name="Matsuzaki R."/>
            <person name="Takahashi F."/>
            <person name="Nishimura Y."/>
            <person name="Kawachi M."/>
            <person name="Noguchi H."/>
            <person name="Minakuchi Y."/>
            <person name="Umen J.G."/>
            <person name="Toyoda A."/>
            <person name="Nozaki H."/>
        </authorList>
    </citation>
    <scope>NUCLEOTIDE SEQUENCE</scope>
    <source>
        <strain evidence="3">NIES-3785</strain>
        <strain evidence="2">NIES-3786</strain>
    </source>
</reference>
<evidence type="ECO:0000313" key="2">
    <source>
        <dbReference type="EMBL" id="GIL75389.1"/>
    </source>
</evidence>
<sequence>MCRVLHPNIPQRVPCSPMKVKAPSVQSYEVQKKLSGPGPQAILPLRAVRGVIPAAARRSRPQAKKRASEVREPREVRGAQDGHRGAEQGLVLGVVGEPDAGEVNKSAAVSFMYLRAQTEVERPIGAFQIHEARIERHSDLHSDLLSG</sequence>
<feature type="region of interest" description="Disordered" evidence="1">
    <location>
        <begin position="54"/>
        <end position="87"/>
    </location>
</feature>
<gene>
    <name evidence="2" type="ORF">Vretifemale_5190</name>
    <name evidence="3" type="ORF">Vretimale_7959</name>
</gene>
<evidence type="ECO:0000313" key="4">
    <source>
        <dbReference type="Proteomes" id="UP000722791"/>
    </source>
</evidence>
<organism evidence="3 4">
    <name type="scientific">Volvox reticuliferus</name>
    <dbReference type="NCBI Taxonomy" id="1737510"/>
    <lineage>
        <taxon>Eukaryota</taxon>
        <taxon>Viridiplantae</taxon>
        <taxon>Chlorophyta</taxon>
        <taxon>core chlorophytes</taxon>
        <taxon>Chlorophyceae</taxon>
        <taxon>CS clade</taxon>
        <taxon>Chlamydomonadales</taxon>
        <taxon>Volvocaceae</taxon>
        <taxon>Volvox</taxon>
    </lineage>
</organism>
<dbReference type="EMBL" id="BNCP01000007">
    <property type="protein sequence ID" value="GIL75389.1"/>
    <property type="molecule type" value="Genomic_DNA"/>
</dbReference>
<name>A0A8J4GA15_9CHLO</name>
<dbReference type="AlphaFoldDB" id="A0A8J4GA15"/>
<dbReference type="EMBL" id="BNCQ01000013">
    <property type="protein sequence ID" value="GIM03269.1"/>
    <property type="molecule type" value="Genomic_DNA"/>
</dbReference>
<dbReference type="Proteomes" id="UP000722791">
    <property type="component" value="Unassembled WGS sequence"/>
</dbReference>
<protein>
    <submittedName>
        <fullName evidence="3">Uncharacterized protein</fullName>
    </submittedName>
</protein>
<accession>A0A8J4GA15</accession>
<comment type="caution">
    <text evidence="3">The sequence shown here is derived from an EMBL/GenBank/DDBJ whole genome shotgun (WGS) entry which is preliminary data.</text>
</comment>
<proteinExistence type="predicted"/>
<keyword evidence="5" id="KW-1185">Reference proteome</keyword>
<evidence type="ECO:0000313" key="3">
    <source>
        <dbReference type="EMBL" id="GIM03269.1"/>
    </source>
</evidence>
<feature type="compositionally biased region" description="Basic and acidic residues" evidence="1">
    <location>
        <begin position="66"/>
        <end position="86"/>
    </location>
</feature>
<evidence type="ECO:0000313" key="5">
    <source>
        <dbReference type="Proteomes" id="UP000747110"/>
    </source>
</evidence>